<name>A0ABP0SNA4_9DINO</name>
<dbReference type="Proteomes" id="UP001642464">
    <property type="component" value="Unassembled WGS sequence"/>
</dbReference>
<evidence type="ECO:0000313" key="4">
    <source>
        <dbReference type="Proteomes" id="UP001642464"/>
    </source>
</evidence>
<evidence type="ECO:0000313" key="3">
    <source>
        <dbReference type="EMBL" id="CAK9113876.1"/>
    </source>
</evidence>
<feature type="region of interest" description="Disordered" evidence="2">
    <location>
        <begin position="127"/>
        <end position="164"/>
    </location>
</feature>
<evidence type="ECO:0000256" key="1">
    <source>
        <dbReference type="PROSITE-ProRule" id="PRU00023"/>
    </source>
</evidence>
<comment type="caution">
    <text evidence="3">The sequence shown here is derived from an EMBL/GenBank/DDBJ whole genome shotgun (WGS) entry which is preliminary data.</text>
</comment>
<reference evidence="3 4" key="1">
    <citation type="submission" date="2024-02" db="EMBL/GenBank/DDBJ databases">
        <authorList>
            <person name="Chen Y."/>
            <person name="Shah S."/>
            <person name="Dougan E. K."/>
            <person name="Thang M."/>
            <person name="Chan C."/>
        </authorList>
    </citation>
    <scope>NUCLEOTIDE SEQUENCE [LARGE SCALE GENOMIC DNA]</scope>
</reference>
<accession>A0ABP0SNA4</accession>
<keyword evidence="1" id="KW-0040">ANK repeat</keyword>
<dbReference type="InterPro" id="IPR002110">
    <property type="entry name" value="Ankyrin_rpt"/>
</dbReference>
<proteinExistence type="predicted"/>
<gene>
    <name evidence="3" type="ORF">SCF082_LOCUS52763</name>
</gene>
<keyword evidence="4" id="KW-1185">Reference proteome</keyword>
<dbReference type="PROSITE" id="PS50297">
    <property type="entry name" value="ANK_REP_REGION"/>
    <property type="match status" value="1"/>
</dbReference>
<dbReference type="EMBL" id="CAXAMM010044240">
    <property type="protein sequence ID" value="CAK9113876.1"/>
    <property type="molecule type" value="Genomic_DNA"/>
</dbReference>
<evidence type="ECO:0000256" key="2">
    <source>
        <dbReference type="SAM" id="MobiDB-lite"/>
    </source>
</evidence>
<dbReference type="PROSITE" id="PS50088">
    <property type="entry name" value="ANK_REPEAT"/>
    <property type="match status" value="1"/>
</dbReference>
<organism evidence="3 4">
    <name type="scientific">Durusdinium trenchii</name>
    <dbReference type="NCBI Taxonomy" id="1381693"/>
    <lineage>
        <taxon>Eukaryota</taxon>
        <taxon>Sar</taxon>
        <taxon>Alveolata</taxon>
        <taxon>Dinophyceae</taxon>
        <taxon>Suessiales</taxon>
        <taxon>Symbiodiniaceae</taxon>
        <taxon>Durusdinium</taxon>
    </lineage>
</organism>
<sequence>MPKFVDPDSAEVKEKEQAKLQDFLGRQGFEDVHGARSFERGGLIRFEEATPIEVAEKTGNEEVIQLLVKAGAKKRSTGRGWFRQTSLDSNISNIPTRSGSFPRLASLDSADSQAFKLFARFASKASAESQGENKASPPPSPKSCLKGALKAEEEDDGQIFSAWV</sequence>
<feature type="repeat" description="ANK" evidence="1">
    <location>
        <begin position="47"/>
        <end position="79"/>
    </location>
</feature>
<protein>
    <submittedName>
        <fullName evidence="3">Uncharacterized protein</fullName>
    </submittedName>
</protein>